<evidence type="ECO:0000313" key="2">
    <source>
        <dbReference type="Proteomes" id="UP000006787"/>
    </source>
</evidence>
<reference evidence="1 2" key="1">
    <citation type="journal article" date="2012" name="J. Bacteriol.">
        <title>Genome Sequence of the Bacteriocin-Producing Strain Lactococcus garvieae DCC43.</title>
        <authorList>
            <person name="Gabrielsen C."/>
            <person name="Brede D.A."/>
            <person name="Hernandez P.E."/>
            <person name="Nes I.F."/>
            <person name="Diep D.B."/>
        </authorList>
    </citation>
    <scope>NUCLEOTIDE SEQUENCE [LARGE SCALE GENOMIC DNA]</scope>
    <source>
        <strain evidence="1 2">DCC43</strain>
    </source>
</reference>
<name>K2QG01_9LACT</name>
<organism evidence="1 2">
    <name type="scientific">Lactococcus garvieae DCC43</name>
    <dbReference type="NCBI Taxonomy" id="1231377"/>
    <lineage>
        <taxon>Bacteria</taxon>
        <taxon>Bacillati</taxon>
        <taxon>Bacillota</taxon>
        <taxon>Bacilli</taxon>
        <taxon>Lactobacillales</taxon>
        <taxon>Streptococcaceae</taxon>
        <taxon>Lactococcus</taxon>
    </lineage>
</organism>
<dbReference type="Proteomes" id="UP000006787">
    <property type="component" value="Unassembled WGS sequence"/>
</dbReference>
<dbReference type="PATRIC" id="fig|1231377.3.peg.20"/>
<sequence>MLVPQRSGPLERFFRAVVLKDEAYKERDIKRDKKEIKEEVFL</sequence>
<evidence type="ECO:0000313" key="1">
    <source>
        <dbReference type="EMBL" id="EKF52447.1"/>
    </source>
</evidence>
<proteinExistence type="predicted"/>
<dbReference type="EMBL" id="AMQS01000001">
    <property type="protein sequence ID" value="EKF52447.1"/>
    <property type="molecule type" value="Genomic_DNA"/>
</dbReference>
<accession>K2QG01</accession>
<comment type="caution">
    <text evidence="1">The sequence shown here is derived from an EMBL/GenBank/DDBJ whole genome shotgun (WGS) entry which is preliminary data.</text>
</comment>
<gene>
    <name evidence="1" type="ORF">C426_0020</name>
</gene>
<protein>
    <submittedName>
        <fullName evidence="1">Uncharacterized protein</fullName>
    </submittedName>
</protein>
<dbReference type="AlphaFoldDB" id="K2QG01"/>